<accession>A0A7G9Z4Q8</accession>
<reference evidence="1" key="1">
    <citation type="submission" date="2020-06" db="EMBL/GenBank/DDBJ databases">
        <title>Unique genomic features of the anaerobic methanotrophic archaea.</title>
        <authorList>
            <person name="Chadwick G.L."/>
            <person name="Skennerton C.T."/>
            <person name="Laso-Perez R."/>
            <person name="Leu A.O."/>
            <person name="Speth D.R."/>
            <person name="Yu H."/>
            <person name="Morgan-Lang C."/>
            <person name="Hatzenpichler R."/>
            <person name="Goudeau D."/>
            <person name="Malmstrom R."/>
            <person name="Brazelton W.J."/>
            <person name="Woyke T."/>
            <person name="Hallam S.J."/>
            <person name="Tyson G.W."/>
            <person name="Wegener G."/>
            <person name="Boetius A."/>
            <person name="Orphan V."/>
        </authorList>
    </citation>
    <scope>NUCLEOTIDE SEQUENCE</scope>
</reference>
<protein>
    <recommendedName>
        <fullName evidence="2">Alpha-D-ribose 1-methylphosphonate 5-triphosphate synthase subunit PhnH</fullName>
    </recommendedName>
</protein>
<gene>
    <name evidence="1" type="ORF">MHJDHPNH_00044</name>
</gene>
<sequence>MNLFDAQLTFRKVLDAMAKPGKVVKMPNISLNTPTENKYPFLILTSLLDHEVGFKVLDVKNRENTEDISRYISSNTGSHESSLEDADFILIYDGSSGGTIHEMKRGTLEYPDESAILIYDARRIGDGVHLTISGPGIRDELEIAIDGIEEEEIRDIVKVNSEFPLGIDVIFSDLYGNIVCLPRSTRVRR</sequence>
<organism evidence="1">
    <name type="scientific">Candidatus Methanophaga sp. ANME-1 ERB7</name>
    <dbReference type="NCBI Taxonomy" id="2759913"/>
    <lineage>
        <taxon>Archaea</taxon>
        <taxon>Methanobacteriati</taxon>
        <taxon>Methanobacteriota</taxon>
        <taxon>Stenosarchaea group</taxon>
        <taxon>Methanomicrobia</taxon>
        <taxon>Candidatus Methanophagales</taxon>
        <taxon>Candidatus Methanophagaceae</taxon>
        <taxon>Candidatus Methanophaga</taxon>
    </lineage>
</organism>
<dbReference type="AlphaFoldDB" id="A0A7G9Z4Q8"/>
<dbReference type="InterPro" id="IPR038058">
    <property type="entry name" value="PhnH-like_sp"/>
</dbReference>
<dbReference type="SUPFAM" id="SSF159709">
    <property type="entry name" value="PhnH-like"/>
    <property type="match status" value="1"/>
</dbReference>
<name>A0A7G9Z4Q8_9EURY</name>
<proteinExistence type="predicted"/>
<dbReference type="GO" id="GO:0019634">
    <property type="term" value="P:organic phosphonate metabolic process"/>
    <property type="evidence" value="ECO:0007669"/>
    <property type="project" value="InterPro"/>
</dbReference>
<dbReference type="InterPro" id="IPR008772">
    <property type="entry name" value="Phosphonate_metab_PhnH"/>
</dbReference>
<dbReference type="EMBL" id="MT631606">
    <property type="protein sequence ID" value="QNO55242.1"/>
    <property type="molecule type" value="Genomic_DNA"/>
</dbReference>
<dbReference type="Gene3D" id="3.40.50.11310">
    <property type="entry name" value="Bacterial phosphonate metabolism protein PhnH"/>
    <property type="match status" value="1"/>
</dbReference>
<evidence type="ECO:0000313" key="1">
    <source>
        <dbReference type="EMBL" id="QNO55242.1"/>
    </source>
</evidence>
<dbReference type="PIRSF" id="PIRSF020680">
    <property type="entry name" value="PhnH"/>
    <property type="match status" value="1"/>
</dbReference>
<evidence type="ECO:0008006" key="2">
    <source>
        <dbReference type="Google" id="ProtNLM"/>
    </source>
</evidence>
<dbReference type="Pfam" id="PF05845">
    <property type="entry name" value="PhnH"/>
    <property type="match status" value="1"/>
</dbReference>
<dbReference type="NCBIfam" id="TIGR03292">
    <property type="entry name" value="PhnH_redo"/>
    <property type="match status" value="1"/>
</dbReference>